<keyword evidence="1" id="KW-0472">Membrane</keyword>
<accession>A0A6B0UPW8</accession>
<evidence type="ECO:0000256" key="1">
    <source>
        <dbReference type="SAM" id="Phobius"/>
    </source>
</evidence>
<dbReference type="AlphaFoldDB" id="A0A6B0UPW8"/>
<organism evidence="3">
    <name type="scientific">Ixodes ricinus</name>
    <name type="common">Common tick</name>
    <name type="synonym">Acarus ricinus</name>
    <dbReference type="NCBI Taxonomy" id="34613"/>
    <lineage>
        <taxon>Eukaryota</taxon>
        <taxon>Metazoa</taxon>
        <taxon>Ecdysozoa</taxon>
        <taxon>Arthropoda</taxon>
        <taxon>Chelicerata</taxon>
        <taxon>Arachnida</taxon>
        <taxon>Acari</taxon>
        <taxon>Parasitiformes</taxon>
        <taxon>Ixodida</taxon>
        <taxon>Ixodoidea</taxon>
        <taxon>Ixodidae</taxon>
        <taxon>Ixodinae</taxon>
        <taxon>Ixodes</taxon>
    </lineage>
</organism>
<evidence type="ECO:0008006" key="4">
    <source>
        <dbReference type="Google" id="ProtNLM"/>
    </source>
</evidence>
<protein>
    <recommendedName>
        <fullName evidence="4">Secreted protein</fullName>
    </recommendedName>
</protein>
<feature type="transmembrane region" description="Helical" evidence="1">
    <location>
        <begin position="88"/>
        <end position="121"/>
    </location>
</feature>
<feature type="chain" id="PRO_5025423713" description="Secreted protein" evidence="2">
    <location>
        <begin position="19"/>
        <end position="126"/>
    </location>
</feature>
<keyword evidence="1" id="KW-0812">Transmembrane</keyword>
<sequence length="126" mass="14072">MYLCTNSLALCLTLSLHSRSSTFLQCFNSLAITKCVSFRARCLKSSVLWIRPSLQSGLRNGLRQCTMWEEILDRNSSLIFLATSDVSAAAVSVFFLLVVFFTFMLMLPTVLFTFGSSYVGVPRSMS</sequence>
<evidence type="ECO:0000313" key="3">
    <source>
        <dbReference type="EMBL" id="MXU91849.1"/>
    </source>
</evidence>
<keyword evidence="2" id="KW-0732">Signal</keyword>
<dbReference type="EMBL" id="GIFC01009766">
    <property type="protein sequence ID" value="MXU91849.1"/>
    <property type="molecule type" value="Transcribed_RNA"/>
</dbReference>
<name>A0A6B0UPW8_IXORI</name>
<reference evidence="3" key="1">
    <citation type="submission" date="2019-12" db="EMBL/GenBank/DDBJ databases">
        <title>An insight into the sialome of adult female Ixodes ricinus ticks feeding for 6 days.</title>
        <authorList>
            <person name="Perner J."/>
            <person name="Ribeiro J.M.C."/>
        </authorList>
    </citation>
    <scope>NUCLEOTIDE SEQUENCE</scope>
    <source>
        <strain evidence="3">Semi-engorged</strain>
        <tissue evidence="3">Salivary glands</tissue>
    </source>
</reference>
<evidence type="ECO:0000256" key="2">
    <source>
        <dbReference type="SAM" id="SignalP"/>
    </source>
</evidence>
<feature type="signal peptide" evidence="2">
    <location>
        <begin position="1"/>
        <end position="18"/>
    </location>
</feature>
<keyword evidence="1" id="KW-1133">Transmembrane helix</keyword>
<proteinExistence type="predicted"/>